<evidence type="ECO:0000256" key="2">
    <source>
        <dbReference type="ARBA" id="ARBA00022448"/>
    </source>
</evidence>
<dbReference type="InterPro" id="IPR020846">
    <property type="entry name" value="MFS_dom"/>
</dbReference>
<feature type="transmembrane region" description="Helical" evidence="7">
    <location>
        <begin position="117"/>
        <end position="135"/>
    </location>
</feature>
<evidence type="ECO:0000259" key="8">
    <source>
        <dbReference type="PROSITE" id="PS50850"/>
    </source>
</evidence>
<feature type="transmembrane region" description="Helical" evidence="7">
    <location>
        <begin position="361"/>
        <end position="380"/>
    </location>
</feature>
<evidence type="ECO:0000256" key="1">
    <source>
        <dbReference type="ARBA" id="ARBA00004651"/>
    </source>
</evidence>
<sequence>MVAYRSAAARRVLNQLEKAMEITQAAAAYGAAASEQKDRRVGRVVFASALGTIIEWYDFLIYGAAAALVFNKLFFPSEDPFLGTMAALGSAAVGFFARPFGGAVFGYFGDRLGRKSMLLLTLVIMGLGTFAIGLLPTYAQIGIWAPILLILLRIVQGIGLGGEWGGAALMVLEHAPARRRGLCGSLVQVGFPIGLILSAGVFGLVSKLPEEEFLSWGWRVPFLSSLVLVILGAFIRLKVEESPVFEAMKAKKEIARNPLAEAIFRHPKSFLVAIGLKISEVSWVYMLTVFVVVYATTRLGLPKAQILDAIMIAAAIEIVTIPLFGHLSDVFGRRPFYFAGALFTIGFAFPMFWLLDLRDPLVIVAAVAVALSFGHGLMFAPEATYFPELFGARARYSGASFGFQVAAAIGGGLTPVLATWLTQKWSGTAGVSLMLIALALVTLIAAFCAHETRNRSVAEL</sequence>
<name>A0ABP8HP13_9BURK</name>
<evidence type="ECO:0000256" key="3">
    <source>
        <dbReference type="ARBA" id="ARBA00022475"/>
    </source>
</evidence>
<comment type="caution">
    <text evidence="9">The sequence shown here is derived from an EMBL/GenBank/DDBJ whole genome shotgun (WGS) entry which is preliminary data.</text>
</comment>
<dbReference type="EMBL" id="BAABGJ010000020">
    <property type="protein sequence ID" value="GAA4342112.1"/>
    <property type="molecule type" value="Genomic_DNA"/>
</dbReference>
<dbReference type="CDD" id="cd17369">
    <property type="entry name" value="MFS_ShiA_like"/>
    <property type="match status" value="1"/>
</dbReference>
<evidence type="ECO:0000256" key="4">
    <source>
        <dbReference type="ARBA" id="ARBA00022692"/>
    </source>
</evidence>
<feature type="transmembrane region" description="Helical" evidence="7">
    <location>
        <begin position="427"/>
        <end position="449"/>
    </location>
</feature>
<feature type="transmembrane region" description="Helical" evidence="7">
    <location>
        <begin position="270"/>
        <end position="294"/>
    </location>
</feature>
<dbReference type="InterPro" id="IPR011701">
    <property type="entry name" value="MFS"/>
</dbReference>
<feature type="transmembrane region" description="Helical" evidence="7">
    <location>
        <begin position="336"/>
        <end position="355"/>
    </location>
</feature>
<keyword evidence="5 7" id="KW-1133">Transmembrane helix</keyword>
<comment type="subcellular location">
    <subcellularLocation>
        <location evidence="1">Cell membrane</location>
        <topology evidence="1">Multi-pass membrane protein</topology>
    </subcellularLocation>
</comment>
<feature type="transmembrane region" description="Helical" evidence="7">
    <location>
        <begin position="306"/>
        <end position="324"/>
    </location>
</feature>
<protein>
    <submittedName>
        <fullName evidence="9">MFS transporter</fullName>
    </submittedName>
</protein>
<dbReference type="PROSITE" id="PS50850">
    <property type="entry name" value="MFS"/>
    <property type="match status" value="1"/>
</dbReference>
<keyword evidence="6 7" id="KW-0472">Membrane</keyword>
<evidence type="ECO:0000313" key="9">
    <source>
        <dbReference type="EMBL" id="GAA4342112.1"/>
    </source>
</evidence>
<dbReference type="PANTHER" id="PTHR43045:SF1">
    <property type="entry name" value="SHIKIMATE TRANSPORTER"/>
    <property type="match status" value="1"/>
</dbReference>
<organism evidence="9 10">
    <name type="scientific">Variovorax defluvii</name>
    <dbReference type="NCBI Taxonomy" id="913761"/>
    <lineage>
        <taxon>Bacteria</taxon>
        <taxon>Pseudomonadati</taxon>
        <taxon>Pseudomonadota</taxon>
        <taxon>Betaproteobacteria</taxon>
        <taxon>Burkholderiales</taxon>
        <taxon>Comamonadaceae</taxon>
        <taxon>Variovorax</taxon>
    </lineage>
</organism>
<dbReference type="InterPro" id="IPR036259">
    <property type="entry name" value="MFS_trans_sf"/>
</dbReference>
<evidence type="ECO:0000256" key="5">
    <source>
        <dbReference type="ARBA" id="ARBA00022989"/>
    </source>
</evidence>
<dbReference type="Proteomes" id="UP001500975">
    <property type="component" value="Unassembled WGS sequence"/>
</dbReference>
<evidence type="ECO:0000313" key="10">
    <source>
        <dbReference type="Proteomes" id="UP001500975"/>
    </source>
</evidence>
<feature type="transmembrane region" description="Helical" evidence="7">
    <location>
        <begin position="81"/>
        <end position="105"/>
    </location>
</feature>
<proteinExistence type="predicted"/>
<feature type="transmembrane region" description="Helical" evidence="7">
    <location>
        <begin position="216"/>
        <end position="235"/>
    </location>
</feature>
<feature type="transmembrane region" description="Helical" evidence="7">
    <location>
        <begin position="182"/>
        <end position="204"/>
    </location>
</feature>
<dbReference type="PANTHER" id="PTHR43045">
    <property type="entry name" value="SHIKIMATE TRANSPORTER"/>
    <property type="match status" value="1"/>
</dbReference>
<dbReference type="Pfam" id="PF07690">
    <property type="entry name" value="MFS_1"/>
    <property type="match status" value="1"/>
</dbReference>
<feature type="transmembrane region" description="Helical" evidence="7">
    <location>
        <begin position="44"/>
        <end position="69"/>
    </location>
</feature>
<reference evidence="10" key="1">
    <citation type="journal article" date="2019" name="Int. J. Syst. Evol. Microbiol.">
        <title>The Global Catalogue of Microorganisms (GCM) 10K type strain sequencing project: providing services to taxonomists for standard genome sequencing and annotation.</title>
        <authorList>
            <consortium name="The Broad Institute Genomics Platform"/>
            <consortium name="The Broad Institute Genome Sequencing Center for Infectious Disease"/>
            <person name="Wu L."/>
            <person name="Ma J."/>
        </authorList>
    </citation>
    <scope>NUCLEOTIDE SEQUENCE [LARGE SCALE GENOMIC DNA]</scope>
    <source>
        <strain evidence="10">JCM 17804</strain>
    </source>
</reference>
<accession>A0ABP8HP13</accession>
<feature type="domain" description="Major facilitator superfamily (MFS) profile" evidence="8">
    <location>
        <begin position="44"/>
        <end position="454"/>
    </location>
</feature>
<feature type="transmembrane region" description="Helical" evidence="7">
    <location>
        <begin position="401"/>
        <end position="421"/>
    </location>
</feature>
<evidence type="ECO:0000256" key="6">
    <source>
        <dbReference type="ARBA" id="ARBA00023136"/>
    </source>
</evidence>
<evidence type="ECO:0000256" key="7">
    <source>
        <dbReference type="SAM" id="Phobius"/>
    </source>
</evidence>
<keyword evidence="3" id="KW-1003">Cell membrane</keyword>
<keyword evidence="10" id="KW-1185">Reference proteome</keyword>
<keyword evidence="4 7" id="KW-0812">Transmembrane</keyword>
<keyword evidence="2" id="KW-0813">Transport</keyword>
<dbReference type="Gene3D" id="1.20.1250.20">
    <property type="entry name" value="MFS general substrate transporter like domains"/>
    <property type="match status" value="2"/>
</dbReference>
<gene>
    <name evidence="9" type="ORF">GCM10023165_23510</name>
</gene>
<dbReference type="SUPFAM" id="SSF103473">
    <property type="entry name" value="MFS general substrate transporter"/>
    <property type="match status" value="1"/>
</dbReference>
<feature type="transmembrane region" description="Helical" evidence="7">
    <location>
        <begin position="141"/>
        <end position="161"/>
    </location>
</feature>